<evidence type="ECO:0000313" key="5">
    <source>
        <dbReference type="Proteomes" id="UP001499987"/>
    </source>
</evidence>
<evidence type="ECO:0000313" key="4">
    <source>
        <dbReference type="EMBL" id="GAA1069798.1"/>
    </source>
</evidence>
<feature type="region of interest" description="Disordered" evidence="1">
    <location>
        <begin position="144"/>
        <end position="199"/>
    </location>
</feature>
<dbReference type="Pfam" id="PF10708">
    <property type="entry name" value="DUF2510"/>
    <property type="match status" value="1"/>
</dbReference>
<feature type="region of interest" description="Disordered" evidence="1">
    <location>
        <begin position="1"/>
        <end position="96"/>
    </location>
</feature>
<organism evidence="4 5">
    <name type="scientific">Kitasatospora arboriphila</name>
    <dbReference type="NCBI Taxonomy" id="258052"/>
    <lineage>
        <taxon>Bacteria</taxon>
        <taxon>Bacillati</taxon>
        <taxon>Actinomycetota</taxon>
        <taxon>Actinomycetes</taxon>
        <taxon>Kitasatosporales</taxon>
        <taxon>Streptomycetaceae</taxon>
        <taxon>Kitasatospora</taxon>
    </lineage>
</organism>
<dbReference type="RefSeq" id="WP_344621639.1">
    <property type="nucleotide sequence ID" value="NZ_BAAALD010000002.1"/>
</dbReference>
<keyword evidence="2" id="KW-1133">Transmembrane helix</keyword>
<comment type="caution">
    <text evidence="4">The sequence shown here is derived from an EMBL/GenBank/DDBJ whole genome shotgun (WGS) entry which is preliminary data.</text>
</comment>
<protein>
    <submittedName>
        <fullName evidence="4">DUF2510 domain-containing protein</fullName>
    </submittedName>
</protein>
<dbReference type="Proteomes" id="UP001499987">
    <property type="component" value="Unassembled WGS sequence"/>
</dbReference>
<gene>
    <name evidence="4" type="ORF">GCM10009663_03540</name>
</gene>
<feature type="transmembrane region" description="Helical" evidence="2">
    <location>
        <begin position="100"/>
        <end position="123"/>
    </location>
</feature>
<feature type="compositionally biased region" description="Basic and acidic residues" evidence="1">
    <location>
        <begin position="12"/>
        <end position="26"/>
    </location>
</feature>
<evidence type="ECO:0000256" key="2">
    <source>
        <dbReference type="SAM" id="Phobius"/>
    </source>
</evidence>
<feature type="compositionally biased region" description="Gly residues" evidence="1">
    <location>
        <begin position="144"/>
        <end position="196"/>
    </location>
</feature>
<accession>A0ABP4DUZ5</accession>
<sequence>MSEQIPAGWYPDPKDTSDPRPERYWDGKGWTATTRPAPGAETPAPGAEAPAAVPGAAADGDGPTVIEGRVLDDGPTVRYPEMPTAVQAPPKPRRRPSRPVVVAAAVAAVAGLAVGSGITYLAMDDDGDGASAARPFDGRYRLGGNGSDGFGFPGLPGQNGGQGGGSGNGQGGDGPGGGNGSGQGNGQGGNGLGRGGRNASTAVDVVNGISLPVPSGWQGATTPDGHAALSIGSYTCPDGKGTCSLGGAFTDTVEGSDAKQAALTDIAAAAKEAYGDVKSHEELKSEAVTVAGRSGYLVRWKVDAPQGNDGYVETVVFPGAKAGSLVAVHLGFDIADKAPDLAQMDTIVKGIATAQVSGPGGT</sequence>
<dbReference type="InterPro" id="IPR018929">
    <property type="entry name" value="DUF2510"/>
</dbReference>
<dbReference type="Gene3D" id="3.40.1000.10">
    <property type="entry name" value="Mog1/PsbP, alpha/beta/alpha sandwich"/>
    <property type="match status" value="1"/>
</dbReference>
<feature type="domain" description="DUF2510" evidence="3">
    <location>
        <begin position="7"/>
        <end position="40"/>
    </location>
</feature>
<keyword evidence="2" id="KW-0472">Membrane</keyword>
<reference evidence="5" key="1">
    <citation type="journal article" date="2019" name="Int. J. Syst. Evol. Microbiol.">
        <title>The Global Catalogue of Microorganisms (GCM) 10K type strain sequencing project: providing services to taxonomists for standard genome sequencing and annotation.</title>
        <authorList>
            <consortium name="The Broad Institute Genomics Platform"/>
            <consortium name="The Broad Institute Genome Sequencing Center for Infectious Disease"/>
            <person name="Wu L."/>
            <person name="Ma J."/>
        </authorList>
    </citation>
    <scope>NUCLEOTIDE SEQUENCE [LARGE SCALE GENOMIC DNA]</scope>
    <source>
        <strain evidence="5">JCM 13002</strain>
    </source>
</reference>
<name>A0ABP4DUZ5_9ACTN</name>
<keyword evidence="2" id="KW-0812">Transmembrane</keyword>
<keyword evidence="5" id="KW-1185">Reference proteome</keyword>
<evidence type="ECO:0000256" key="1">
    <source>
        <dbReference type="SAM" id="MobiDB-lite"/>
    </source>
</evidence>
<proteinExistence type="predicted"/>
<evidence type="ECO:0000259" key="3">
    <source>
        <dbReference type="Pfam" id="PF10708"/>
    </source>
</evidence>
<feature type="compositionally biased region" description="Low complexity" evidence="1">
    <location>
        <begin position="31"/>
        <end position="65"/>
    </location>
</feature>
<dbReference type="EMBL" id="BAAALD010000002">
    <property type="protein sequence ID" value="GAA1069798.1"/>
    <property type="molecule type" value="Genomic_DNA"/>
</dbReference>